<reference evidence="7" key="2">
    <citation type="submission" date="2014-05" db="EMBL/GenBank/DDBJ databases">
        <title>Draft genome sequence of Virgibacillus massiliensis Vm-5.</title>
        <authorList>
            <person name="Khelaifia S."/>
            <person name="Croce O."/>
            <person name="Lagier J.C."/>
            <person name="Raoult D."/>
        </authorList>
    </citation>
    <scope>NUCLEOTIDE SEQUENCE [LARGE SCALE GENOMIC DNA]</scope>
    <source>
        <strain evidence="7">Vm-5</strain>
    </source>
</reference>
<keyword evidence="5" id="KW-0812">Transmembrane</keyword>
<sequence>MRKARKKSNDNSIFPTNLEDLKRQLQTKFDHNSDLNYTIYQHQNQQLAVFYVTYLIDTNKVEASLLKPLLDSKQTWDNTKLLNQIPLSSGKKAKTMDDILKGILMGEVFIYIENEKEIVSYPLKKEEKRDLSKAETESLVLGPQVAFTESLATNMNLTRKGILSNDLVLEKIIVGEQSPKELRLAYLKSVANQDDINTMRQRLVELEVDEIEDSSVLIQLIEDSSSSIFPQFYETELPDRFSYSISKGRVGVLVENSPTGIIAPITLFSFLESTEDLYMRWNIGSFFRILRFIAMVISVLLTPMYVAVVTYHYEIIPMPLLITLGQSRANVPFPPIFEAMLLELLIELLREAGARLPTKVGQTMGIVGGVVVGTAAVQAGLTSNTLIILVTLSALASFTAPSYLMGTTIRVLRFPMIILGGVLGLIGIMFGICFLIIHLLKLTSLGGPYLSPVYPFNWQDLNKTLFRLPYNMQTKRFVSFRLRDLYRFDKDKARKKKDIDE</sequence>
<accession>A0A024QFL9</accession>
<comment type="similarity">
    <text evidence="2 4">Belongs to the GerABKA family.</text>
</comment>
<comment type="caution">
    <text evidence="6">The sequence shown here is derived from an EMBL/GenBank/DDBJ whole genome shotgun (WGS) entry which is preliminary data.</text>
</comment>
<reference evidence="6 7" key="1">
    <citation type="submission" date="2014-03" db="EMBL/GenBank/DDBJ databases">
        <authorList>
            <person name="Urmite Genomes U."/>
        </authorList>
    </citation>
    <scope>NUCLEOTIDE SEQUENCE [LARGE SCALE GENOMIC DNA]</scope>
    <source>
        <strain evidence="6 7">Vm-5</strain>
    </source>
</reference>
<name>A0A024QFL9_9BACI</name>
<dbReference type="Pfam" id="PF03323">
    <property type="entry name" value="GerA"/>
    <property type="match status" value="1"/>
</dbReference>
<dbReference type="PIRSF" id="PIRSF005690">
    <property type="entry name" value="GerBA"/>
    <property type="match status" value="1"/>
</dbReference>
<feature type="transmembrane region" description="Helical" evidence="5">
    <location>
        <begin position="289"/>
        <end position="311"/>
    </location>
</feature>
<feature type="transmembrane region" description="Helical" evidence="5">
    <location>
        <begin position="417"/>
        <end position="440"/>
    </location>
</feature>
<dbReference type="OrthoDB" id="9772630at2"/>
<dbReference type="PANTHER" id="PTHR22550">
    <property type="entry name" value="SPORE GERMINATION PROTEIN"/>
    <property type="match status" value="1"/>
</dbReference>
<keyword evidence="3 4" id="KW-0472">Membrane</keyword>
<keyword evidence="7" id="KW-1185">Reference proteome</keyword>
<dbReference type="EMBL" id="CCDP010000002">
    <property type="protein sequence ID" value="CDQ40766.1"/>
    <property type="molecule type" value="Genomic_DNA"/>
</dbReference>
<dbReference type="GO" id="GO:0009847">
    <property type="term" value="P:spore germination"/>
    <property type="evidence" value="ECO:0007669"/>
    <property type="project" value="UniProtKB-UniRule"/>
</dbReference>
<keyword evidence="5" id="KW-1133">Transmembrane helix</keyword>
<evidence type="ECO:0000313" key="6">
    <source>
        <dbReference type="EMBL" id="CDQ40766.1"/>
    </source>
</evidence>
<dbReference type="STRING" id="1462526.BN990_03094"/>
<dbReference type="InterPro" id="IPR050768">
    <property type="entry name" value="UPF0353/GerABKA_families"/>
</dbReference>
<protein>
    <submittedName>
        <fullName evidence="6">Spore germination protein A1</fullName>
    </submittedName>
</protein>
<evidence type="ECO:0000256" key="3">
    <source>
        <dbReference type="ARBA" id="ARBA00023136"/>
    </source>
</evidence>
<dbReference type="InterPro" id="IPR004995">
    <property type="entry name" value="Spore_Ger"/>
</dbReference>
<dbReference type="Proteomes" id="UP000028875">
    <property type="component" value="Unassembled WGS sequence"/>
</dbReference>
<evidence type="ECO:0000313" key="7">
    <source>
        <dbReference type="Proteomes" id="UP000028875"/>
    </source>
</evidence>
<dbReference type="AlphaFoldDB" id="A0A024QFL9"/>
<dbReference type="PANTHER" id="PTHR22550:SF5">
    <property type="entry name" value="LEUCINE ZIPPER PROTEIN 4"/>
    <property type="match status" value="1"/>
</dbReference>
<evidence type="ECO:0000256" key="1">
    <source>
        <dbReference type="ARBA" id="ARBA00004141"/>
    </source>
</evidence>
<evidence type="ECO:0000256" key="2">
    <source>
        <dbReference type="ARBA" id="ARBA00005278"/>
    </source>
</evidence>
<dbReference type="RefSeq" id="WP_038245682.1">
    <property type="nucleotide sequence ID" value="NZ_BNER01000006.1"/>
</dbReference>
<proteinExistence type="inferred from homology"/>
<evidence type="ECO:0000256" key="5">
    <source>
        <dbReference type="SAM" id="Phobius"/>
    </source>
</evidence>
<gene>
    <name evidence="6" type="primary">gerAA_2</name>
    <name evidence="6" type="ORF">BN990_03094</name>
</gene>
<organism evidence="6 7">
    <name type="scientific">Virgibacillus massiliensis</name>
    <dbReference type="NCBI Taxonomy" id="1462526"/>
    <lineage>
        <taxon>Bacteria</taxon>
        <taxon>Bacillati</taxon>
        <taxon>Bacillota</taxon>
        <taxon>Bacilli</taxon>
        <taxon>Bacillales</taxon>
        <taxon>Bacillaceae</taxon>
        <taxon>Virgibacillus</taxon>
    </lineage>
</organism>
<dbReference type="eggNOG" id="COG0619">
    <property type="taxonomic scope" value="Bacteria"/>
</dbReference>
<comment type="subcellular location">
    <subcellularLocation>
        <location evidence="4">Cell membrane</location>
    </subcellularLocation>
    <subcellularLocation>
        <location evidence="1">Membrane</location>
        <topology evidence="1">Multi-pass membrane protein</topology>
    </subcellularLocation>
</comment>
<dbReference type="GO" id="GO:0005886">
    <property type="term" value="C:plasma membrane"/>
    <property type="evidence" value="ECO:0007669"/>
    <property type="project" value="UniProtKB-SubCell"/>
</dbReference>
<evidence type="ECO:0000256" key="4">
    <source>
        <dbReference type="PIRNR" id="PIRNR005690"/>
    </source>
</evidence>